<evidence type="ECO:0008006" key="4">
    <source>
        <dbReference type="Google" id="ProtNLM"/>
    </source>
</evidence>
<gene>
    <name evidence="2" type="ORF">BD626DRAFT_484185</name>
</gene>
<proteinExistence type="predicted"/>
<reference evidence="2 3" key="1">
    <citation type="journal article" date="2019" name="New Phytol.">
        <title>Comparative genomics reveals unique wood-decay strategies and fruiting body development in the Schizophyllaceae.</title>
        <authorList>
            <person name="Almasi E."/>
            <person name="Sahu N."/>
            <person name="Krizsan K."/>
            <person name="Balint B."/>
            <person name="Kovacs G.M."/>
            <person name="Kiss B."/>
            <person name="Cseklye J."/>
            <person name="Drula E."/>
            <person name="Henrissat B."/>
            <person name="Nagy I."/>
            <person name="Chovatia M."/>
            <person name="Adam C."/>
            <person name="LaButti K."/>
            <person name="Lipzen A."/>
            <person name="Riley R."/>
            <person name="Grigoriev I.V."/>
            <person name="Nagy L.G."/>
        </authorList>
    </citation>
    <scope>NUCLEOTIDE SEQUENCE [LARGE SCALE GENOMIC DNA]</scope>
    <source>
        <strain evidence="2 3">NL-1724</strain>
    </source>
</reference>
<name>A0A550CQ69_9AGAR</name>
<sequence length="73" mass="8112">MSTTRLAWAWAASVAFEPALGAWSALTSSVRHHYLVTFKGTGCMNPMAFRLCFVEELDTVLCCTACWEYTGSR</sequence>
<comment type="caution">
    <text evidence="2">The sequence shown here is derived from an EMBL/GenBank/DDBJ whole genome shotgun (WGS) entry which is preliminary data.</text>
</comment>
<dbReference type="AlphaFoldDB" id="A0A550CQ69"/>
<organism evidence="2 3">
    <name type="scientific">Schizophyllum amplum</name>
    <dbReference type="NCBI Taxonomy" id="97359"/>
    <lineage>
        <taxon>Eukaryota</taxon>
        <taxon>Fungi</taxon>
        <taxon>Dikarya</taxon>
        <taxon>Basidiomycota</taxon>
        <taxon>Agaricomycotina</taxon>
        <taxon>Agaricomycetes</taxon>
        <taxon>Agaricomycetidae</taxon>
        <taxon>Agaricales</taxon>
        <taxon>Schizophyllaceae</taxon>
        <taxon>Schizophyllum</taxon>
    </lineage>
</organism>
<accession>A0A550CQ69</accession>
<dbReference type="Proteomes" id="UP000320762">
    <property type="component" value="Unassembled WGS sequence"/>
</dbReference>
<evidence type="ECO:0000313" key="3">
    <source>
        <dbReference type="Proteomes" id="UP000320762"/>
    </source>
</evidence>
<evidence type="ECO:0000313" key="2">
    <source>
        <dbReference type="EMBL" id="TRM66918.1"/>
    </source>
</evidence>
<protein>
    <recommendedName>
        <fullName evidence="4">Secreted protein</fullName>
    </recommendedName>
</protein>
<keyword evidence="1" id="KW-0732">Signal</keyword>
<feature type="signal peptide" evidence="1">
    <location>
        <begin position="1"/>
        <end position="21"/>
    </location>
</feature>
<evidence type="ECO:0000256" key="1">
    <source>
        <dbReference type="SAM" id="SignalP"/>
    </source>
</evidence>
<dbReference type="EMBL" id="VDMD01000003">
    <property type="protein sequence ID" value="TRM66918.1"/>
    <property type="molecule type" value="Genomic_DNA"/>
</dbReference>
<keyword evidence="3" id="KW-1185">Reference proteome</keyword>
<feature type="chain" id="PRO_5021876490" description="Secreted protein" evidence="1">
    <location>
        <begin position="22"/>
        <end position="73"/>
    </location>
</feature>